<evidence type="ECO:0000313" key="7">
    <source>
        <dbReference type="EMBL" id="GAF94148.1"/>
    </source>
</evidence>
<dbReference type="PANTHER" id="PTHR30008">
    <property type="entry name" value="EXODEOXYRIBONUCLEASE 7 LARGE SUBUNIT"/>
    <property type="match status" value="1"/>
</dbReference>
<evidence type="ECO:0000256" key="3">
    <source>
        <dbReference type="ARBA" id="ARBA00022801"/>
    </source>
</evidence>
<dbReference type="GO" id="GO:0003676">
    <property type="term" value="F:nucleic acid binding"/>
    <property type="evidence" value="ECO:0007669"/>
    <property type="project" value="InterPro"/>
</dbReference>
<sequence length="170" mass="19164">DERGASNQQRETRVMDLPFEPPRIYTVSALTAEIKSLLEQEFDFVWVEGEISNFACPSSGHYYMSLKDENAQIKAVMFKMQAHYLKFIPEDGMKVVARGRIGVYEPRGEYQIILDYLEPLGIGALAAAFEQVKNKLSLEGLFDEEKKRSIPFLPKRIAVITSPTGAAISD</sequence>
<feature type="domain" description="OB-fold nucleic acid binding" evidence="6">
    <location>
        <begin position="25"/>
        <end position="117"/>
    </location>
</feature>
<feature type="non-terminal residue" evidence="7">
    <location>
        <position position="170"/>
    </location>
</feature>
<keyword evidence="3" id="KW-0378">Hydrolase</keyword>
<reference evidence="7" key="1">
    <citation type="journal article" date="2014" name="Front. Microbiol.">
        <title>High frequency of phylogenetically diverse reductive dehalogenase-homologous genes in deep subseafloor sedimentary metagenomes.</title>
        <authorList>
            <person name="Kawai M."/>
            <person name="Futagami T."/>
            <person name="Toyoda A."/>
            <person name="Takaki Y."/>
            <person name="Nishi S."/>
            <person name="Hori S."/>
            <person name="Arai W."/>
            <person name="Tsubouchi T."/>
            <person name="Morono Y."/>
            <person name="Uchiyama I."/>
            <person name="Ito T."/>
            <person name="Fujiyama A."/>
            <person name="Inagaki F."/>
            <person name="Takami H."/>
        </authorList>
    </citation>
    <scope>NUCLEOTIDE SEQUENCE</scope>
    <source>
        <strain evidence="7">Expedition CK06-06</strain>
    </source>
</reference>
<dbReference type="GO" id="GO:0006308">
    <property type="term" value="P:DNA catabolic process"/>
    <property type="evidence" value="ECO:0007669"/>
    <property type="project" value="InterPro"/>
</dbReference>
<dbReference type="InterPro" id="IPR020579">
    <property type="entry name" value="Exonuc_VII_lsu_C"/>
</dbReference>
<evidence type="ECO:0000259" key="6">
    <source>
        <dbReference type="Pfam" id="PF13742"/>
    </source>
</evidence>
<protein>
    <submittedName>
        <fullName evidence="7">Uncharacterized protein</fullName>
    </submittedName>
</protein>
<feature type="domain" description="Exonuclease VII large subunit C-terminal" evidence="5">
    <location>
        <begin position="141"/>
        <end position="170"/>
    </location>
</feature>
<gene>
    <name evidence="7" type="ORF">S01H1_23044</name>
</gene>
<dbReference type="GO" id="GO:0008855">
    <property type="term" value="F:exodeoxyribonuclease VII activity"/>
    <property type="evidence" value="ECO:0007669"/>
    <property type="project" value="InterPro"/>
</dbReference>
<comment type="caution">
    <text evidence="7">The sequence shown here is derived from an EMBL/GenBank/DDBJ whole genome shotgun (WGS) entry which is preliminary data.</text>
</comment>
<evidence type="ECO:0000256" key="4">
    <source>
        <dbReference type="ARBA" id="ARBA00022839"/>
    </source>
</evidence>
<name>X0TKR7_9ZZZZ</name>
<keyword evidence="2" id="KW-0540">Nuclease</keyword>
<organism evidence="7">
    <name type="scientific">marine sediment metagenome</name>
    <dbReference type="NCBI Taxonomy" id="412755"/>
    <lineage>
        <taxon>unclassified sequences</taxon>
        <taxon>metagenomes</taxon>
        <taxon>ecological metagenomes</taxon>
    </lineage>
</organism>
<keyword evidence="4" id="KW-0269">Exonuclease</keyword>
<keyword evidence="1" id="KW-0963">Cytoplasm</keyword>
<evidence type="ECO:0000256" key="2">
    <source>
        <dbReference type="ARBA" id="ARBA00022722"/>
    </source>
</evidence>
<dbReference type="EMBL" id="BARS01013171">
    <property type="protein sequence ID" value="GAF94148.1"/>
    <property type="molecule type" value="Genomic_DNA"/>
</dbReference>
<dbReference type="Pfam" id="PF13742">
    <property type="entry name" value="tRNA_anti_2"/>
    <property type="match status" value="1"/>
</dbReference>
<dbReference type="AlphaFoldDB" id="X0TKR7"/>
<accession>X0TKR7</accession>
<evidence type="ECO:0000256" key="1">
    <source>
        <dbReference type="ARBA" id="ARBA00022490"/>
    </source>
</evidence>
<dbReference type="GO" id="GO:0009318">
    <property type="term" value="C:exodeoxyribonuclease VII complex"/>
    <property type="evidence" value="ECO:0007669"/>
    <property type="project" value="InterPro"/>
</dbReference>
<dbReference type="NCBIfam" id="TIGR00237">
    <property type="entry name" value="xseA"/>
    <property type="match status" value="1"/>
</dbReference>
<evidence type="ECO:0000259" key="5">
    <source>
        <dbReference type="Pfam" id="PF02601"/>
    </source>
</evidence>
<dbReference type="CDD" id="cd04489">
    <property type="entry name" value="ExoVII_LU_OBF"/>
    <property type="match status" value="1"/>
</dbReference>
<dbReference type="Pfam" id="PF02601">
    <property type="entry name" value="Exonuc_VII_L"/>
    <property type="match status" value="1"/>
</dbReference>
<dbReference type="InterPro" id="IPR003753">
    <property type="entry name" value="Exonuc_VII_L"/>
</dbReference>
<proteinExistence type="predicted"/>
<dbReference type="InterPro" id="IPR025824">
    <property type="entry name" value="OB-fold_nuc-bd_dom"/>
</dbReference>
<feature type="non-terminal residue" evidence="7">
    <location>
        <position position="1"/>
    </location>
</feature>
<dbReference type="PANTHER" id="PTHR30008:SF0">
    <property type="entry name" value="EXODEOXYRIBONUCLEASE 7 LARGE SUBUNIT"/>
    <property type="match status" value="1"/>
</dbReference>